<reference evidence="2 3" key="1">
    <citation type="submission" date="2019-04" db="EMBL/GenBank/DDBJ databases">
        <title>Comparative genomics and transcriptomics to analyze fruiting body development in filamentous ascomycetes.</title>
        <authorList>
            <consortium name="DOE Joint Genome Institute"/>
            <person name="Lutkenhaus R."/>
            <person name="Traeger S."/>
            <person name="Breuer J."/>
            <person name="Kuo A."/>
            <person name="Lipzen A."/>
            <person name="Pangilinan J."/>
            <person name="Dilworth D."/>
            <person name="Sandor L."/>
            <person name="Poggeler S."/>
            <person name="Barry K."/>
            <person name="Grigoriev I.V."/>
            <person name="Nowrousian M."/>
        </authorList>
    </citation>
    <scope>NUCLEOTIDE SEQUENCE [LARGE SCALE GENOMIC DNA]</scope>
    <source>
        <strain evidence="2 3">CBS 389.68</strain>
    </source>
</reference>
<feature type="compositionally biased region" description="Gly residues" evidence="1">
    <location>
        <begin position="209"/>
        <end position="231"/>
    </location>
</feature>
<dbReference type="STRING" id="341454.A0A4S2N2X9"/>
<dbReference type="PANTHER" id="PTHR40618">
    <property type="entry name" value="B-ZIP TRANSCRIPTION FACTOR (EUROFUNG)-RELATED"/>
    <property type="match status" value="1"/>
</dbReference>
<feature type="region of interest" description="Disordered" evidence="1">
    <location>
        <begin position="1"/>
        <end position="107"/>
    </location>
</feature>
<gene>
    <name evidence="2" type="ORF">EX30DRAFT_380705</name>
</gene>
<protein>
    <recommendedName>
        <fullName evidence="4">BZIP domain-containing protein</fullName>
    </recommendedName>
</protein>
<dbReference type="EMBL" id="ML220113">
    <property type="protein sequence ID" value="TGZ83467.1"/>
    <property type="molecule type" value="Genomic_DNA"/>
</dbReference>
<dbReference type="AlphaFoldDB" id="A0A4S2N2X9"/>
<feature type="compositionally biased region" description="Polar residues" evidence="1">
    <location>
        <begin position="1"/>
        <end position="12"/>
    </location>
</feature>
<name>A0A4S2N2X9_9PEZI</name>
<sequence>MDPSQQQSTQQRHNPEYLTAYPLPSNQRRYSPSPSSTSPNPQYIHLVPHANLTIPSTLPPGPSAHYTTTTLTPTLSSSYAHMPGGEPHHPHHHHHAPQYGAGPGTTHPSVPGYLPAYANMPLMPLSMEPTLSLDTMGMQIPAAGQQPQPQQQQQQQQHHAGGGGGELQLLEDRQSRQADTLTPDAGGSTREGGGERGTSAESGDSSSGVRGGGNRRGSGSTIVGGGGGGVGKKTRGRPRMDSNDENAADRRRTQIRLAQRAYRMRKETTITSLRSRVEALEKHAEEMQTLFHELYDAALNHHQLDPGVYRESINQLSDRFQALQAPSVAAGYDVGAESTHDDEADQEKLELMTNTPSRGLKRRTSGDDDDGSGSSGGTLRTCVAGLANFAVQPGSINTTWGHYHHASHARAMGGLTNENHPHSLLPPPPPPSSSYHSPPMKRTTRIRKFQPSAQNQP</sequence>
<feature type="compositionally biased region" description="Basic and acidic residues" evidence="1">
    <location>
        <begin position="238"/>
        <end position="252"/>
    </location>
</feature>
<evidence type="ECO:0000256" key="1">
    <source>
        <dbReference type="SAM" id="MobiDB-lite"/>
    </source>
</evidence>
<feature type="region of interest" description="Disordered" evidence="1">
    <location>
        <begin position="413"/>
        <end position="457"/>
    </location>
</feature>
<feature type="region of interest" description="Disordered" evidence="1">
    <location>
        <begin position="334"/>
        <end position="376"/>
    </location>
</feature>
<feature type="compositionally biased region" description="Low complexity" evidence="1">
    <location>
        <begin position="31"/>
        <end position="41"/>
    </location>
</feature>
<feature type="compositionally biased region" description="Low complexity" evidence="1">
    <location>
        <begin position="197"/>
        <end position="208"/>
    </location>
</feature>
<dbReference type="OrthoDB" id="3555317at2759"/>
<dbReference type="Gene3D" id="1.20.5.170">
    <property type="match status" value="1"/>
</dbReference>
<evidence type="ECO:0000313" key="3">
    <source>
        <dbReference type="Proteomes" id="UP000298138"/>
    </source>
</evidence>
<dbReference type="PANTHER" id="PTHR40618:SF1">
    <property type="entry name" value="B-ZIP TRANSCRIPTION FACTOR (EUROFUNG)"/>
    <property type="match status" value="1"/>
</dbReference>
<proteinExistence type="predicted"/>
<evidence type="ECO:0000313" key="2">
    <source>
        <dbReference type="EMBL" id="TGZ83467.1"/>
    </source>
</evidence>
<dbReference type="GO" id="GO:0003700">
    <property type="term" value="F:DNA-binding transcription factor activity"/>
    <property type="evidence" value="ECO:0007669"/>
    <property type="project" value="InterPro"/>
</dbReference>
<dbReference type="InterPro" id="IPR046347">
    <property type="entry name" value="bZIP_sf"/>
</dbReference>
<evidence type="ECO:0008006" key="4">
    <source>
        <dbReference type="Google" id="ProtNLM"/>
    </source>
</evidence>
<dbReference type="Proteomes" id="UP000298138">
    <property type="component" value="Unassembled WGS sequence"/>
</dbReference>
<feature type="region of interest" description="Disordered" evidence="1">
    <location>
        <begin position="141"/>
        <end position="252"/>
    </location>
</feature>
<feature type="compositionally biased region" description="Low complexity" evidence="1">
    <location>
        <begin position="63"/>
        <end position="85"/>
    </location>
</feature>
<dbReference type="InParanoid" id="A0A4S2N2X9"/>
<dbReference type="SUPFAM" id="SSF57959">
    <property type="entry name" value="Leucine zipper domain"/>
    <property type="match status" value="1"/>
</dbReference>
<keyword evidence="3" id="KW-1185">Reference proteome</keyword>
<feature type="compositionally biased region" description="Basic and acidic residues" evidence="1">
    <location>
        <begin position="338"/>
        <end position="350"/>
    </location>
</feature>
<dbReference type="CDD" id="cd14688">
    <property type="entry name" value="bZIP_YAP"/>
    <property type="match status" value="1"/>
</dbReference>
<organism evidence="2 3">
    <name type="scientific">Ascodesmis nigricans</name>
    <dbReference type="NCBI Taxonomy" id="341454"/>
    <lineage>
        <taxon>Eukaryota</taxon>
        <taxon>Fungi</taxon>
        <taxon>Dikarya</taxon>
        <taxon>Ascomycota</taxon>
        <taxon>Pezizomycotina</taxon>
        <taxon>Pezizomycetes</taxon>
        <taxon>Pezizales</taxon>
        <taxon>Ascodesmidaceae</taxon>
        <taxon>Ascodesmis</taxon>
    </lineage>
</organism>
<feature type="compositionally biased region" description="Low complexity" evidence="1">
    <location>
        <begin position="141"/>
        <end position="159"/>
    </location>
</feature>
<accession>A0A4S2N2X9</accession>